<dbReference type="SUPFAM" id="SSF51430">
    <property type="entry name" value="NAD(P)-linked oxidoreductase"/>
    <property type="match status" value="1"/>
</dbReference>
<proteinExistence type="predicted"/>
<keyword evidence="3" id="KW-1185">Reference proteome</keyword>
<dbReference type="Gene3D" id="3.20.20.100">
    <property type="entry name" value="NADP-dependent oxidoreductase domain"/>
    <property type="match status" value="1"/>
</dbReference>
<sequence>VSLAWLLAQSHVSSVLIGSSKAAQLEENLNAADLNLTSEEIARLEQLTRPAPLYPNWYTTMTLDSPVAEALK</sequence>
<gene>
    <name evidence="2" type="ORF">K0U00_06785</name>
</gene>
<dbReference type="Proteomes" id="UP001519887">
    <property type="component" value="Unassembled WGS sequence"/>
</dbReference>
<dbReference type="EMBL" id="JAHZIK010000110">
    <property type="protein sequence ID" value="MBW7453741.1"/>
    <property type="molecule type" value="Genomic_DNA"/>
</dbReference>
<name>A0ABS7BYK9_9BACL</name>
<dbReference type="InterPro" id="IPR023210">
    <property type="entry name" value="NADP_OxRdtase_dom"/>
</dbReference>
<dbReference type="Pfam" id="PF00248">
    <property type="entry name" value="Aldo_ket_red"/>
    <property type="match status" value="1"/>
</dbReference>
<feature type="non-terminal residue" evidence="2">
    <location>
        <position position="1"/>
    </location>
</feature>
<evidence type="ECO:0000313" key="2">
    <source>
        <dbReference type="EMBL" id="MBW7453741.1"/>
    </source>
</evidence>
<accession>A0ABS7BYK9</accession>
<evidence type="ECO:0000313" key="3">
    <source>
        <dbReference type="Proteomes" id="UP001519887"/>
    </source>
</evidence>
<organism evidence="2 3">
    <name type="scientific">Paenibacillus sepulcri</name>
    <dbReference type="NCBI Taxonomy" id="359917"/>
    <lineage>
        <taxon>Bacteria</taxon>
        <taxon>Bacillati</taxon>
        <taxon>Bacillota</taxon>
        <taxon>Bacilli</taxon>
        <taxon>Bacillales</taxon>
        <taxon>Paenibacillaceae</taxon>
        <taxon>Paenibacillus</taxon>
    </lineage>
</organism>
<feature type="domain" description="NADP-dependent oxidoreductase" evidence="1">
    <location>
        <begin position="1"/>
        <end position="47"/>
    </location>
</feature>
<comment type="caution">
    <text evidence="2">The sequence shown here is derived from an EMBL/GenBank/DDBJ whole genome shotgun (WGS) entry which is preliminary data.</text>
</comment>
<dbReference type="InterPro" id="IPR036812">
    <property type="entry name" value="NAD(P)_OxRdtase_dom_sf"/>
</dbReference>
<protein>
    <submittedName>
        <fullName evidence="2">Aldo/keto reductase</fullName>
    </submittedName>
</protein>
<evidence type="ECO:0000259" key="1">
    <source>
        <dbReference type="Pfam" id="PF00248"/>
    </source>
</evidence>
<reference evidence="2 3" key="1">
    <citation type="submission" date="2021-07" db="EMBL/GenBank/DDBJ databases">
        <title>Paenibacillus radiodurans sp. nov., isolated from the southeastern edge of Tengger Desert.</title>
        <authorList>
            <person name="Zhang G."/>
        </authorList>
    </citation>
    <scope>NUCLEOTIDE SEQUENCE [LARGE SCALE GENOMIC DNA]</scope>
    <source>
        <strain evidence="2 3">CCM 7311</strain>
    </source>
</reference>